<keyword evidence="1" id="KW-1133">Transmembrane helix</keyword>
<evidence type="ECO:0008006" key="5">
    <source>
        <dbReference type="Google" id="ProtNLM"/>
    </source>
</evidence>
<dbReference type="NCBIfam" id="TIGR01509">
    <property type="entry name" value="HAD-SF-IA-v3"/>
    <property type="match status" value="1"/>
</dbReference>
<dbReference type="Proteomes" id="UP000184383">
    <property type="component" value="Unassembled WGS sequence"/>
</dbReference>
<dbReference type="OrthoDB" id="2012566at2759"/>
<dbReference type="InterPro" id="IPR036412">
    <property type="entry name" value="HAD-like_sf"/>
</dbReference>
<evidence type="ECO:0000256" key="2">
    <source>
        <dbReference type="SAM" id="SignalP"/>
    </source>
</evidence>
<protein>
    <recommendedName>
        <fullName evidence="5">HAD-like protein</fullName>
    </recommendedName>
</protein>
<proteinExistence type="predicted"/>
<dbReference type="PANTHER" id="PTHR43611:SF3">
    <property type="entry name" value="FLAVIN MONONUCLEOTIDE HYDROLASE 1, CHLOROPLATIC"/>
    <property type="match status" value="1"/>
</dbReference>
<keyword evidence="1" id="KW-0812">Transmembrane</keyword>
<evidence type="ECO:0000313" key="4">
    <source>
        <dbReference type="Proteomes" id="UP000184383"/>
    </source>
</evidence>
<feature type="chain" id="PRO_5012883061" description="HAD-like protein" evidence="2">
    <location>
        <begin position="16"/>
        <end position="502"/>
    </location>
</feature>
<dbReference type="CDD" id="cd02603">
    <property type="entry name" value="HAD_sEH-N_like"/>
    <property type="match status" value="1"/>
</dbReference>
<dbReference type="AlphaFoldDB" id="A0A1L9S1A2"/>
<keyword evidence="1" id="KW-0472">Membrane</keyword>
<dbReference type="VEuPathDB" id="FungiDB:ASPWEDRAFT_731540"/>
<dbReference type="InterPro" id="IPR006439">
    <property type="entry name" value="HAD-SF_hydro_IA"/>
</dbReference>
<reference evidence="4" key="1">
    <citation type="journal article" date="2017" name="Genome Biol.">
        <title>Comparative genomics reveals high biological diversity and specific adaptations in the industrially and medically important fungal genus Aspergillus.</title>
        <authorList>
            <person name="de Vries R.P."/>
            <person name="Riley R."/>
            <person name="Wiebenga A."/>
            <person name="Aguilar-Osorio G."/>
            <person name="Amillis S."/>
            <person name="Uchima C.A."/>
            <person name="Anderluh G."/>
            <person name="Asadollahi M."/>
            <person name="Askin M."/>
            <person name="Barry K."/>
            <person name="Battaglia E."/>
            <person name="Bayram O."/>
            <person name="Benocci T."/>
            <person name="Braus-Stromeyer S.A."/>
            <person name="Caldana C."/>
            <person name="Canovas D."/>
            <person name="Cerqueira G.C."/>
            <person name="Chen F."/>
            <person name="Chen W."/>
            <person name="Choi C."/>
            <person name="Clum A."/>
            <person name="Dos Santos R.A."/>
            <person name="Damasio A.R."/>
            <person name="Diallinas G."/>
            <person name="Emri T."/>
            <person name="Fekete E."/>
            <person name="Flipphi M."/>
            <person name="Freyberg S."/>
            <person name="Gallo A."/>
            <person name="Gournas C."/>
            <person name="Habgood R."/>
            <person name="Hainaut M."/>
            <person name="Harispe M.L."/>
            <person name="Henrissat B."/>
            <person name="Hilden K.S."/>
            <person name="Hope R."/>
            <person name="Hossain A."/>
            <person name="Karabika E."/>
            <person name="Karaffa L."/>
            <person name="Karanyi Z."/>
            <person name="Krasevec N."/>
            <person name="Kuo A."/>
            <person name="Kusch H."/>
            <person name="LaButti K."/>
            <person name="Lagendijk E.L."/>
            <person name="Lapidus A."/>
            <person name="Levasseur A."/>
            <person name="Lindquist E."/>
            <person name="Lipzen A."/>
            <person name="Logrieco A.F."/>
            <person name="MacCabe A."/>
            <person name="Maekelae M.R."/>
            <person name="Malavazi I."/>
            <person name="Melin P."/>
            <person name="Meyer V."/>
            <person name="Mielnichuk N."/>
            <person name="Miskei M."/>
            <person name="Molnar A.P."/>
            <person name="Mule G."/>
            <person name="Ngan C.Y."/>
            <person name="Orejas M."/>
            <person name="Orosz E."/>
            <person name="Ouedraogo J.P."/>
            <person name="Overkamp K.M."/>
            <person name="Park H.-S."/>
            <person name="Perrone G."/>
            <person name="Piumi F."/>
            <person name="Punt P.J."/>
            <person name="Ram A.F."/>
            <person name="Ramon A."/>
            <person name="Rauscher S."/>
            <person name="Record E."/>
            <person name="Riano-Pachon D.M."/>
            <person name="Robert V."/>
            <person name="Roehrig J."/>
            <person name="Ruller R."/>
            <person name="Salamov A."/>
            <person name="Salih N.S."/>
            <person name="Samson R.A."/>
            <person name="Sandor E."/>
            <person name="Sanguinetti M."/>
            <person name="Schuetze T."/>
            <person name="Sepcic K."/>
            <person name="Shelest E."/>
            <person name="Sherlock G."/>
            <person name="Sophianopoulou V."/>
            <person name="Squina F.M."/>
            <person name="Sun H."/>
            <person name="Susca A."/>
            <person name="Todd R.B."/>
            <person name="Tsang A."/>
            <person name="Unkles S.E."/>
            <person name="van de Wiele N."/>
            <person name="van Rossen-Uffink D."/>
            <person name="Oliveira J.V."/>
            <person name="Vesth T.C."/>
            <person name="Visser J."/>
            <person name="Yu J.-H."/>
            <person name="Zhou M."/>
            <person name="Andersen M.R."/>
            <person name="Archer D.B."/>
            <person name="Baker S.E."/>
            <person name="Benoit I."/>
            <person name="Brakhage A.A."/>
            <person name="Braus G.H."/>
            <person name="Fischer R."/>
            <person name="Frisvad J.C."/>
            <person name="Goldman G.H."/>
            <person name="Houbraken J."/>
            <person name="Oakley B."/>
            <person name="Pocsi I."/>
            <person name="Scazzocchio C."/>
            <person name="Seiboth B."/>
            <person name="vanKuyk P.A."/>
            <person name="Wortman J."/>
            <person name="Dyer P.S."/>
            <person name="Grigoriev I.V."/>
        </authorList>
    </citation>
    <scope>NUCLEOTIDE SEQUENCE [LARGE SCALE GENOMIC DNA]</scope>
    <source>
        <strain evidence="4">DTO 134E9</strain>
    </source>
</reference>
<gene>
    <name evidence="3" type="ORF">ASPWEDRAFT_731540</name>
</gene>
<dbReference type="PANTHER" id="PTHR43611">
    <property type="entry name" value="ALPHA-D-GLUCOSE 1-PHOSPHATE PHOSPHATASE"/>
    <property type="match status" value="1"/>
</dbReference>
<dbReference type="InterPro" id="IPR023214">
    <property type="entry name" value="HAD_sf"/>
</dbReference>
<dbReference type="SUPFAM" id="SSF56784">
    <property type="entry name" value="HAD-like"/>
    <property type="match status" value="1"/>
</dbReference>
<feature type="transmembrane region" description="Helical" evidence="1">
    <location>
        <begin position="476"/>
        <end position="501"/>
    </location>
</feature>
<keyword evidence="4" id="KW-1185">Reference proteome</keyword>
<dbReference type="GO" id="GO:0016791">
    <property type="term" value="F:phosphatase activity"/>
    <property type="evidence" value="ECO:0007669"/>
    <property type="project" value="UniProtKB-ARBA"/>
</dbReference>
<name>A0A1L9S1A2_ASPWE</name>
<sequence>MQIKALIFGLGNVLCFWSPPSNINIPPNILKCIMSSDIWFDYERGKYTREECYAKIAERFTIKVDDMASTMTQARQSLRIDGDMMSLIKQIKQEHKGLKVHGMTNTPSGEEEIIHAIAREWPVFDHTYISGTVGMRKPDTCFYKYVLEDIGLSGQEGMAIFVDDSPENILSARSFGIRSILFTGYEQVHRQLLNILGDPIERGYDFLTANAKNMYSLIETGEVIRDNFAQLLILELTDNMDLVDFQPGERAWNYFIGKPVHTTESFPNDLDTTSIALSILPKNNSLIHSIMDETLTLTNPDGIFLTYFDPSRPRIDPVVCVNILTLFCKHNRHHQVLPTFHWVLSILRHRAYLDGTRYYPSPDAFLYFLTRLVSVLNNKALRSELLPLLKMRVNERIGAVGDATSLAIRVHACKSLGIGNERDMEALKKAQLVDGGWPAGCIYQFGSSGLKIGNRGLSTAFAVRAIQTPVDNSDDVGWRTILIFLVLGLGVMWFCHGLGYLC</sequence>
<accession>A0A1L9S1A2</accession>
<keyword evidence="2" id="KW-0732">Signal</keyword>
<evidence type="ECO:0000256" key="1">
    <source>
        <dbReference type="SAM" id="Phobius"/>
    </source>
</evidence>
<dbReference type="GeneID" id="63755136"/>
<evidence type="ECO:0000313" key="3">
    <source>
        <dbReference type="EMBL" id="OJJ40918.1"/>
    </source>
</evidence>
<dbReference type="STRING" id="1073089.A0A1L9S1A2"/>
<organism evidence="3 4">
    <name type="scientific">Aspergillus wentii DTO 134E9</name>
    <dbReference type="NCBI Taxonomy" id="1073089"/>
    <lineage>
        <taxon>Eukaryota</taxon>
        <taxon>Fungi</taxon>
        <taxon>Dikarya</taxon>
        <taxon>Ascomycota</taxon>
        <taxon>Pezizomycotina</taxon>
        <taxon>Eurotiomycetes</taxon>
        <taxon>Eurotiomycetidae</taxon>
        <taxon>Eurotiales</taxon>
        <taxon>Aspergillaceae</taxon>
        <taxon>Aspergillus</taxon>
        <taxon>Aspergillus subgen. Cremei</taxon>
    </lineage>
</organism>
<dbReference type="EMBL" id="KV878209">
    <property type="protein sequence ID" value="OJJ40918.1"/>
    <property type="molecule type" value="Genomic_DNA"/>
</dbReference>
<feature type="signal peptide" evidence="2">
    <location>
        <begin position="1"/>
        <end position="15"/>
    </location>
</feature>
<dbReference type="RefSeq" id="XP_040694594.1">
    <property type="nucleotide sequence ID" value="XM_040839288.1"/>
</dbReference>
<dbReference type="Gene3D" id="3.40.50.1000">
    <property type="entry name" value="HAD superfamily/HAD-like"/>
    <property type="match status" value="1"/>
</dbReference>